<evidence type="ECO:0000259" key="5">
    <source>
        <dbReference type="Pfam" id="PF03015"/>
    </source>
</evidence>
<name>A0AA38HRH8_9CUCU</name>
<reference evidence="7" key="1">
    <citation type="journal article" date="2023" name="G3 (Bethesda)">
        <title>Whole genome assemblies of Zophobas morio and Tenebrio molitor.</title>
        <authorList>
            <person name="Kaur S."/>
            <person name="Stinson S.A."/>
            <person name="diCenzo G.C."/>
        </authorList>
    </citation>
    <scope>NUCLEOTIDE SEQUENCE</scope>
    <source>
        <strain evidence="7">QUZm001</strain>
    </source>
</reference>
<dbReference type="SUPFAM" id="SSF51735">
    <property type="entry name" value="NAD(P)-binding Rossmann-fold domains"/>
    <property type="match status" value="1"/>
</dbReference>
<protein>
    <recommendedName>
        <fullName evidence="4">Fatty acyl-CoA reductase</fullName>
        <ecNumber evidence="4">1.2.1.84</ecNumber>
    </recommendedName>
</protein>
<dbReference type="Pfam" id="PF03015">
    <property type="entry name" value="Sterile"/>
    <property type="match status" value="1"/>
</dbReference>
<dbReference type="CDD" id="cd09071">
    <property type="entry name" value="FAR_C"/>
    <property type="match status" value="1"/>
</dbReference>
<dbReference type="PANTHER" id="PTHR11011">
    <property type="entry name" value="MALE STERILITY PROTEIN 2-RELATED"/>
    <property type="match status" value="1"/>
</dbReference>
<accession>A0AA38HRH8</accession>
<dbReference type="PANTHER" id="PTHR11011:SF60">
    <property type="entry name" value="FATTY ACYL-COA REDUCTASE-RELATED"/>
    <property type="match status" value="1"/>
</dbReference>
<evidence type="ECO:0000256" key="3">
    <source>
        <dbReference type="ARBA" id="ARBA00023098"/>
    </source>
</evidence>
<keyword evidence="4" id="KW-0560">Oxidoreductase</keyword>
<keyword evidence="3 4" id="KW-0443">Lipid metabolism</keyword>
<feature type="domain" description="Fatty acyl-CoA reductase C-terminal" evidence="5">
    <location>
        <begin position="351"/>
        <end position="441"/>
    </location>
</feature>
<dbReference type="GO" id="GO:0035336">
    <property type="term" value="P:long-chain fatty-acyl-CoA metabolic process"/>
    <property type="evidence" value="ECO:0007669"/>
    <property type="project" value="TreeGrafter"/>
</dbReference>
<dbReference type="InterPro" id="IPR036291">
    <property type="entry name" value="NAD(P)-bd_dom_sf"/>
</dbReference>
<dbReference type="EMBL" id="JALNTZ010000009">
    <property type="protein sequence ID" value="KAJ3641741.1"/>
    <property type="molecule type" value="Genomic_DNA"/>
</dbReference>
<evidence type="ECO:0000313" key="7">
    <source>
        <dbReference type="EMBL" id="KAJ3641741.1"/>
    </source>
</evidence>
<sequence>MLNNSQIVRFFKNQTIFLTGGTGLIGKLLVEKLLRTSFDLNKIYILMRTKHGKSPQQRFDDFFDSPCFEKINENFKSKVSFISGDCLKPGLGVKSEDVDILKKETTCIFHIAANLNFRQTIKEASYNVSSTKEMITLAKEMENLKIFAYVSTAYSNCLKSHIREEIYPPPIKAQAFLDLVNSCNEDELEKTLLPYVTKWPNNYAFSKCLSEDLIKNSLTEIPAAIIRPSVVTNTINDPVPGWINNYHGFVGVAAAGYVGGMQNLYGKKEKKVYLVPANFVCNCILAAAWETANSKSVKVFNCVGKSLSLERLINGLNSLYWKFPSMKCLWYPHIVIIQNKFWYDVKAYWTLMLAYCIDFIFFCFKNPVGATKTRKRIVEQVNVLSYFITHEWKFDEDRFINLWKKMGDEDKKIFPFHDSATDWDKFFTICVLGVRLYLFKDPISTLSKAKAKFKILFALHYTIVAMFYYFLFTVFKFLIKQRLNSPCRQELLVWGVLLALRRWVASSYKDEVSRPWIYAAAFLPWANEHCDQ</sequence>
<keyword evidence="4" id="KW-0472">Membrane</keyword>
<dbReference type="AlphaFoldDB" id="A0AA38HRH8"/>
<dbReference type="InterPro" id="IPR033640">
    <property type="entry name" value="FAR_C"/>
</dbReference>
<comment type="catalytic activity">
    <reaction evidence="4">
        <text>a long-chain fatty acyl-CoA + 2 NADPH + 2 H(+) = a long-chain primary fatty alcohol + 2 NADP(+) + CoA</text>
        <dbReference type="Rhea" id="RHEA:52716"/>
        <dbReference type="ChEBI" id="CHEBI:15378"/>
        <dbReference type="ChEBI" id="CHEBI:57287"/>
        <dbReference type="ChEBI" id="CHEBI:57783"/>
        <dbReference type="ChEBI" id="CHEBI:58349"/>
        <dbReference type="ChEBI" id="CHEBI:77396"/>
        <dbReference type="ChEBI" id="CHEBI:83139"/>
        <dbReference type="EC" id="1.2.1.84"/>
    </reaction>
</comment>
<keyword evidence="4" id="KW-0521">NADP</keyword>
<evidence type="ECO:0000259" key="6">
    <source>
        <dbReference type="Pfam" id="PF07993"/>
    </source>
</evidence>
<organism evidence="7 8">
    <name type="scientific">Zophobas morio</name>
    <dbReference type="NCBI Taxonomy" id="2755281"/>
    <lineage>
        <taxon>Eukaryota</taxon>
        <taxon>Metazoa</taxon>
        <taxon>Ecdysozoa</taxon>
        <taxon>Arthropoda</taxon>
        <taxon>Hexapoda</taxon>
        <taxon>Insecta</taxon>
        <taxon>Pterygota</taxon>
        <taxon>Neoptera</taxon>
        <taxon>Endopterygota</taxon>
        <taxon>Coleoptera</taxon>
        <taxon>Polyphaga</taxon>
        <taxon>Cucujiformia</taxon>
        <taxon>Tenebrionidae</taxon>
        <taxon>Zophobas</taxon>
    </lineage>
</organism>
<dbReference type="GO" id="GO:0005777">
    <property type="term" value="C:peroxisome"/>
    <property type="evidence" value="ECO:0007669"/>
    <property type="project" value="TreeGrafter"/>
</dbReference>
<dbReference type="EC" id="1.2.1.84" evidence="4"/>
<comment type="function">
    <text evidence="4">Catalyzes the reduction of fatty acyl-CoA to fatty alcohols.</text>
</comment>
<dbReference type="Pfam" id="PF07993">
    <property type="entry name" value="NAD_binding_4"/>
    <property type="match status" value="1"/>
</dbReference>
<dbReference type="GO" id="GO:0102965">
    <property type="term" value="F:alcohol-forming long-chain fatty acyl-CoA reductase activity"/>
    <property type="evidence" value="ECO:0007669"/>
    <property type="project" value="UniProtKB-EC"/>
</dbReference>
<evidence type="ECO:0000256" key="1">
    <source>
        <dbReference type="ARBA" id="ARBA00005928"/>
    </source>
</evidence>
<dbReference type="InterPro" id="IPR013120">
    <property type="entry name" value="FAR_NAD-bd"/>
</dbReference>
<keyword evidence="2 4" id="KW-0444">Lipid biosynthesis</keyword>
<keyword evidence="4" id="KW-0812">Transmembrane</keyword>
<comment type="caution">
    <text evidence="7">The sequence shown here is derived from an EMBL/GenBank/DDBJ whole genome shotgun (WGS) entry which is preliminary data.</text>
</comment>
<dbReference type="CDD" id="cd05236">
    <property type="entry name" value="FAR-N_SDR_e"/>
    <property type="match status" value="1"/>
</dbReference>
<comment type="similarity">
    <text evidence="1 4">Belongs to the fatty acyl-CoA reductase family.</text>
</comment>
<proteinExistence type="inferred from homology"/>
<evidence type="ECO:0000256" key="4">
    <source>
        <dbReference type="RuleBase" id="RU363097"/>
    </source>
</evidence>
<gene>
    <name evidence="7" type="ORF">Zmor_028220</name>
</gene>
<keyword evidence="4" id="KW-1133">Transmembrane helix</keyword>
<feature type="transmembrane region" description="Helical" evidence="4">
    <location>
        <begin position="455"/>
        <end position="479"/>
    </location>
</feature>
<dbReference type="Proteomes" id="UP001168821">
    <property type="component" value="Unassembled WGS sequence"/>
</dbReference>
<dbReference type="InterPro" id="IPR026055">
    <property type="entry name" value="FAR"/>
</dbReference>
<evidence type="ECO:0000256" key="2">
    <source>
        <dbReference type="ARBA" id="ARBA00022516"/>
    </source>
</evidence>
<keyword evidence="8" id="KW-1185">Reference proteome</keyword>
<dbReference type="Gene3D" id="3.40.50.720">
    <property type="entry name" value="NAD(P)-binding Rossmann-like Domain"/>
    <property type="match status" value="1"/>
</dbReference>
<feature type="domain" description="Thioester reductase (TE)" evidence="6">
    <location>
        <begin position="18"/>
        <end position="284"/>
    </location>
</feature>
<evidence type="ECO:0000313" key="8">
    <source>
        <dbReference type="Proteomes" id="UP001168821"/>
    </source>
</evidence>
<dbReference type="GO" id="GO:0080019">
    <property type="term" value="F:alcohol-forming very long-chain fatty acyl-CoA reductase activity"/>
    <property type="evidence" value="ECO:0007669"/>
    <property type="project" value="InterPro"/>
</dbReference>